<dbReference type="InParanoid" id="A0A1Y2DJ24"/>
<evidence type="ECO:0000313" key="1">
    <source>
        <dbReference type="EMBL" id="ORY59248.1"/>
    </source>
</evidence>
<organism evidence="1 2">
    <name type="scientific">Pseudomassariella vexata</name>
    <dbReference type="NCBI Taxonomy" id="1141098"/>
    <lineage>
        <taxon>Eukaryota</taxon>
        <taxon>Fungi</taxon>
        <taxon>Dikarya</taxon>
        <taxon>Ascomycota</taxon>
        <taxon>Pezizomycotina</taxon>
        <taxon>Sordariomycetes</taxon>
        <taxon>Xylariomycetidae</taxon>
        <taxon>Amphisphaeriales</taxon>
        <taxon>Pseudomassariaceae</taxon>
        <taxon>Pseudomassariella</taxon>
    </lineage>
</organism>
<evidence type="ECO:0000313" key="2">
    <source>
        <dbReference type="Proteomes" id="UP000193689"/>
    </source>
</evidence>
<keyword evidence="2" id="KW-1185">Reference proteome</keyword>
<dbReference type="RefSeq" id="XP_040711942.1">
    <property type="nucleotide sequence ID" value="XM_040865548.1"/>
</dbReference>
<sequence>MRHAGDTVEARSQSSSKAAIFIVDGSQLYPCSSVSTRANPDHDQDFFSSCERLHASLHLRKWSKHSTPHTTIGLSARFEISFPSLGKSMFTPLSFHRNYPGVKSKSHHLPDAPASTPFHLLNYHGILSHDWQAGRHDWHCPKPAGSASGSGEAAHQGARHLGIVAALRGDQSTFAFCASQLTTRQHHCTVPKSYEQISGAGLSPANWNNNDFEVEIGRGVRLNRSSPRIDPAAGLQLPLLAPSWSPTVEQRSGTAP</sequence>
<dbReference type="GeneID" id="63781760"/>
<accession>A0A1Y2DJ24</accession>
<comment type="caution">
    <text evidence="1">The sequence shown here is derived from an EMBL/GenBank/DDBJ whole genome shotgun (WGS) entry which is preliminary data.</text>
</comment>
<dbReference type="AlphaFoldDB" id="A0A1Y2DJ24"/>
<gene>
    <name evidence="1" type="ORF">BCR38DRAFT_67026</name>
</gene>
<dbReference type="EMBL" id="MCFJ01000014">
    <property type="protein sequence ID" value="ORY59248.1"/>
    <property type="molecule type" value="Genomic_DNA"/>
</dbReference>
<reference evidence="1 2" key="1">
    <citation type="submission" date="2016-07" db="EMBL/GenBank/DDBJ databases">
        <title>Pervasive Adenine N6-methylation of Active Genes in Fungi.</title>
        <authorList>
            <consortium name="DOE Joint Genome Institute"/>
            <person name="Mondo S.J."/>
            <person name="Dannebaum R.O."/>
            <person name="Kuo R.C."/>
            <person name="Labutti K."/>
            <person name="Haridas S."/>
            <person name="Kuo A."/>
            <person name="Salamov A."/>
            <person name="Ahrendt S.R."/>
            <person name="Lipzen A."/>
            <person name="Sullivan W."/>
            <person name="Andreopoulos W.B."/>
            <person name="Clum A."/>
            <person name="Lindquist E."/>
            <person name="Daum C."/>
            <person name="Ramamoorthy G.K."/>
            <person name="Gryganskyi A."/>
            <person name="Culley D."/>
            <person name="Magnuson J.K."/>
            <person name="James T.Y."/>
            <person name="O'Malley M.A."/>
            <person name="Stajich J.E."/>
            <person name="Spatafora J.W."/>
            <person name="Visel A."/>
            <person name="Grigoriev I.V."/>
        </authorList>
    </citation>
    <scope>NUCLEOTIDE SEQUENCE [LARGE SCALE GENOMIC DNA]</scope>
    <source>
        <strain evidence="1 2">CBS 129021</strain>
    </source>
</reference>
<dbReference type="Proteomes" id="UP000193689">
    <property type="component" value="Unassembled WGS sequence"/>
</dbReference>
<proteinExistence type="predicted"/>
<name>A0A1Y2DJ24_9PEZI</name>
<protein>
    <submittedName>
        <fullName evidence="1">Uncharacterized protein</fullName>
    </submittedName>
</protein>